<dbReference type="Gene3D" id="1.10.1220.10">
    <property type="entry name" value="Met repressor-like"/>
    <property type="match status" value="1"/>
</dbReference>
<evidence type="ECO:0000256" key="1">
    <source>
        <dbReference type="SAM" id="MobiDB-lite"/>
    </source>
</evidence>
<organism evidence="2 3">
    <name type="scientific">Tistrella mobilis</name>
    <dbReference type="NCBI Taxonomy" id="171437"/>
    <lineage>
        <taxon>Bacteria</taxon>
        <taxon>Pseudomonadati</taxon>
        <taxon>Pseudomonadota</taxon>
        <taxon>Alphaproteobacteria</taxon>
        <taxon>Geminicoccales</taxon>
        <taxon>Geminicoccaceae</taxon>
        <taxon>Tistrella</taxon>
    </lineage>
</organism>
<protein>
    <submittedName>
        <fullName evidence="2">Plasmid stabilization protein</fullName>
    </submittedName>
</protein>
<dbReference type="Proteomes" id="UP000257706">
    <property type="component" value="Unassembled WGS sequence"/>
</dbReference>
<evidence type="ECO:0000313" key="3">
    <source>
        <dbReference type="Proteomes" id="UP000257706"/>
    </source>
</evidence>
<reference evidence="2 3" key="1">
    <citation type="journal article" date="2018" name="Nat. Biotechnol.">
        <title>A standardized bacterial taxonomy based on genome phylogeny substantially revises the tree of life.</title>
        <authorList>
            <person name="Parks D.H."/>
            <person name="Chuvochina M."/>
            <person name="Waite D.W."/>
            <person name="Rinke C."/>
            <person name="Skarshewski A."/>
            <person name="Chaumeil P.A."/>
            <person name="Hugenholtz P."/>
        </authorList>
    </citation>
    <scope>NUCLEOTIDE SEQUENCE [LARGE SCALE GENOMIC DNA]</scope>
    <source>
        <strain evidence="2">UBA8739</strain>
    </source>
</reference>
<comment type="caution">
    <text evidence="2">The sequence shown here is derived from an EMBL/GenBank/DDBJ whole genome shotgun (WGS) entry which is preliminary data.</text>
</comment>
<gene>
    <name evidence="2" type="ORF">DCK97_13160</name>
</gene>
<dbReference type="InterPro" id="IPR013321">
    <property type="entry name" value="Arc_rbn_hlx_hlx"/>
</dbReference>
<evidence type="ECO:0000313" key="2">
    <source>
        <dbReference type="EMBL" id="HAE48361.1"/>
    </source>
</evidence>
<name>A0A3B9IKH8_9PROT</name>
<dbReference type="AlphaFoldDB" id="A0A3B9IKH8"/>
<proteinExistence type="predicted"/>
<feature type="region of interest" description="Disordered" evidence="1">
    <location>
        <begin position="1"/>
        <end position="21"/>
    </location>
</feature>
<dbReference type="GO" id="GO:0006355">
    <property type="term" value="P:regulation of DNA-templated transcription"/>
    <property type="evidence" value="ECO:0007669"/>
    <property type="project" value="InterPro"/>
</dbReference>
<dbReference type="EMBL" id="DMAI01000209">
    <property type="protein sequence ID" value="HAE48361.1"/>
    <property type="molecule type" value="Genomic_DNA"/>
</dbReference>
<accession>A0A3B9IKH8</accession>
<sequence>MRGGEGDSRRTEAERRAGLDAAMRPEGRLRLGAALQDIGQRHGITHVDIDAIERVRDRRPAEPMTFD</sequence>